<gene>
    <name evidence="2" type="ORF">SSFG_07840</name>
</gene>
<dbReference type="AlphaFoldDB" id="D6AAS0"/>
<name>D6AAS0_STRV1</name>
<protein>
    <submittedName>
        <fullName evidence="2">Predicted protein</fullName>
    </submittedName>
</protein>
<sequence>MTGTPSMAAAPGAAGEQLTLTSRTASSPASPHHAPAGGRVRCRVRDPFLRRSRIAAHPSQTFRDSFLGQQSSRNGIPFLKQRKRAIRDASHEPRSSPCSLLLKRPERRIVTLNWGALKPWWREKRMSGKSG</sequence>
<organism evidence="2 3">
    <name type="scientific">Streptomyces viridosporus (strain ATCC 14672 / DSM 40746 / JCM 4963 / KCTC 9882 / NRRL B-12104 / FH 1290)</name>
    <name type="common">Streptomyces ghanaensis</name>
    <dbReference type="NCBI Taxonomy" id="566461"/>
    <lineage>
        <taxon>Bacteria</taxon>
        <taxon>Bacillati</taxon>
        <taxon>Actinomycetota</taxon>
        <taxon>Actinomycetes</taxon>
        <taxon>Kitasatosporales</taxon>
        <taxon>Streptomycetaceae</taxon>
        <taxon>Streptomyces</taxon>
    </lineage>
</organism>
<evidence type="ECO:0000256" key="1">
    <source>
        <dbReference type="SAM" id="MobiDB-lite"/>
    </source>
</evidence>
<dbReference type="EMBL" id="DS999642">
    <property type="protein sequence ID" value="EFE72605.2"/>
    <property type="molecule type" value="Genomic_DNA"/>
</dbReference>
<proteinExistence type="predicted"/>
<reference evidence="3" key="1">
    <citation type="submission" date="2008-12" db="EMBL/GenBank/DDBJ databases">
        <title>Annotation of Streptomyces ghanaensis ATCC 14672.</title>
        <authorList>
            <consortium name="The Broad Institute Genome Sequencing Platform"/>
            <consortium name="Broad Institute Microbial Sequencing Center"/>
            <person name="Fischbach M."/>
            <person name="Ward D."/>
            <person name="Young S."/>
            <person name="Kodira C.D."/>
            <person name="Zeng Q."/>
            <person name="Koehrsen M."/>
            <person name="Godfrey P."/>
            <person name="Alvarado L."/>
            <person name="Berlin A.M."/>
            <person name="Borenstein D."/>
            <person name="Chen Z."/>
            <person name="Engels R."/>
            <person name="Freedman E."/>
            <person name="Gellesch M."/>
            <person name="Goldberg J."/>
            <person name="Griggs A."/>
            <person name="Gujja S."/>
            <person name="Heiman D.I."/>
            <person name="Hepburn T.A."/>
            <person name="Howarth C."/>
            <person name="Jen D."/>
            <person name="Larson L."/>
            <person name="Lewis B."/>
            <person name="Mehta T."/>
            <person name="Park D."/>
            <person name="Pearson M."/>
            <person name="Roberts A."/>
            <person name="Saif S."/>
            <person name="Shea T.D."/>
            <person name="Shenoy N."/>
            <person name="Sisk P."/>
            <person name="Stolte C."/>
            <person name="Sykes S.N."/>
            <person name="Walk T."/>
            <person name="White J."/>
            <person name="Yandava C."/>
            <person name="Straight P."/>
            <person name="Clardy J."/>
            <person name="Hung D."/>
            <person name="Kolter R."/>
            <person name="Mekalanos J."/>
            <person name="Walker S."/>
            <person name="Walsh C.T."/>
            <person name="Wieland B.L.C."/>
            <person name="Ilzarbe M."/>
            <person name="Galagan J."/>
            <person name="Nusbaum C."/>
            <person name="Birren B."/>
        </authorList>
    </citation>
    <scope>NUCLEOTIDE SEQUENCE [LARGE SCALE GENOMIC DNA]</scope>
    <source>
        <strain evidence="3">ATCC 14672 / DSM 40746 / JCM 4963 / KCTC 9882 / NRRL B-12104 / FH 1290</strain>
    </source>
</reference>
<evidence type="ECO:0000313" key="3">
    <source>
        <dbReference type="Proteomes" id="UP000003824"/>
    </source>
</evidence>
<feature type="compositionally biased region" description="Low complexity" evidence="1">
    <location>
        <begin position="21"/>
        <end position="39"/>
    </location>
</feature>
<dbReference type="Proteomes" id="UP000003824">
    <property type="component" value="Unassembled WGS sequence"/>
</dbReference>
<feature type="region of interest" description="Disordered" evidence="1">
    <location>
        <begin position="1"/>
        <end position="42"/>
    </location>
</feature>
<evidence type="ECO:0000313" key="2">
    <source>
        <dbReference type="EMBL" id="EFE72605.2"/>
    </source>
</evidence>
<accession>D6AAS0</accession>